<evidence type="ECO:0000313" key="3">
    <source>
        <dbReference type="EMBL" id="SEJ12318.1"/>
    </source>
</evidence>
<dbReference type="GO" id="GO:0004553">
    <property type="term" value="F:hydrolase activity, hydrolyzing O-glycosyl compounds"/>
    <property type="evidence" value="ECO:0007669"/>
    <property type="project" value="InterPro"/>
</dbReference>
<feature type="compositionally biased region" description="Basic and acidic residues" evidence="1">
    <location>
        <begin position="362"/>
        <end position="371"/>
    </location>
</feature>
<dbReference type="Pfam" id="PF00553">
    <property type="entry name" value="CBM_2"/>
    <property type="match status" value="1"/>
</dbReference>
<proteinExistence type="predicted"/>
<sequence length="522" mass="54570">MRIRLAVGAALTAGLLAGSVGVGGLAGAVPNAERPPGTAADALPGLLAVGDFDFSQPETVATGLQVPWGMDFLPDGSALVAQRPTGQVVRIRPGQQPEPVVTISGVTSTSEGGLLGLAVSPSYAQDGWIYVYFTTASDNRIARFRLTAPQTQQPILTGLSRAAVHNGGRIAFGPDGMLYVGVGDAGQTATAQNPQSRNGKILRIRPDGTVPPDNPSAGSPVYSLGHRHVQGLAWDAQGRLYATEFGQNTWDEINLIVAGGNYGWPTVEGRANDPRFRDPLITWTPAEASPSGAAIAGNRLFVASLRGNRLWNVPLNGSGGVGTPTAELIGSYGRLRTVEYGPDGWLWVTTSNRDGRGTPAANDDRVLRFPPRDGATPPPTTPPPTTPPPTTPPPTTPPPTTPPPTTPPPTTPPPTTGPAACTVGWTANQWNTGFTADVRVTNRGAALTNWTLTWSFSGNQQVTNGWNAQITQSGRSVTARNVSWNGNLPTNGTVSFGFQATYSGTNDRPTDFQLNGTACQPG</sequence>
<dbReference type="InterPro" id="IPR012291">
    <property type="entry name" value="CBM2_carb-bd_dom_sf"/>
</dbReference>
<keyword evidence="4" id="KW-1185">Reference proteome</keyword>
<evidence type="ECO:0000259" key="2">
    <source>
        <dbReference type="PROSITE" id="PS51173"/>
    </source>
</evidence>
<dbReference type="OrthoDB" id="9770043at2"/>
<feature type="domain" description="CBM2" evidence="2">
    <location>
        <begin position="414"/>
        <end position="522"/>
    </location>
</feature>
<dbReference type="SUPFAM" id="SSF49384">
    <property type="entry name" value="Carbohydrate-binding domain"/>
    <property type="match status" value="1"/>
</dbReference>
<reference evidence="4" key="1">
    <citation type="submission" date="2016-10" db="EMBL/GenBank/DDBJ databases">
        <authorList>
            <person name="Varghese N."/>
            <person name="Submissions S."/>
        </authorList>
    </citation>
    <scope>NUCLEOTIDE SEQUENCE [LARGE SCALE GENOMIC DNA]</scope>
    <source>
        <strain evidence="4">CGMCC 4.7038</strain>
    </source>
</reference>
<dbReference type="EMBL" id="FNYV01000003">
    <property type="protein sequence ID" value="SEJ12318.1"/>
    <property type="molecule type" value="Genomic_DNA"/>
</dbReference>
<dbReference type="PANTHER" id="PTHR19328:SF13">
    <property type="entry name" value="HIPL1 PROTEIN"/>
    <property type="match status" value="1"/>
</dbReference>
<evidence type="ECO:0000256" key="1">
    <source>
        <dbReference type="SAM" id="MobiDB-lite"/>
    </source>
</evidence>
<dbReference type="InterPro" id="IPR001919">
    <property type="entry name" value="CBD2"/>
</dbReference>
<dbReference type="STRING" id="1144548.SAMN05443287_10331"/>
<dbReference type="Pfam" id="PF07995">
    <property type="entry name" value="GSDH"/>
    <property type="match status" value="1"/>
</dbReference>
<dbReference type="RefSeq" id="WP_092377662.1">
    <property type="nucleotide sequence ID" value="NZ_BOPI01000045.1"/>
</dbReference>
<protein>
    <submittedName>
        <fullName evidence="3">Glucose/arabinose dehydrogenase, beta-propeller fold</fullName>
    </submittedName>
</protein>
<dbReference type="AlphaFoldDB" id="A0A1H6W5S9"/>
<feature type="compositionally biased region" description="Pro residues" evidence="1">
    <location>
        <begin position="376"/>
        <end position="416"/>
    </location>
</feature>
<dbReference type="Gene3D" id="2.120.10.30">
    <property type="entry name" value="TolB, C-terminal domain"/>
    <property type="match status" value="1"/>
</dbReference>
<dbReference type="GO" id="GO:0030247">
    <property type="term" value="F:polysaccharide binding"/>
    <property type="evidence" value="ECO:0007669"/>
    <property type="project" value="UniProtKB-UniRule"/>
</dbReference>
<organism evidence="3 4">
    <name type="scientific">Micromonospora phaseoli</name>
    <dbReference type="NCBI Taxonomy" id="1144548"/>
    <lineage>
        <taxon>Bacteria</taxon>
        <taxon>Bacillati</taxon>
        <taxon>Actinomycetota</taxon>
        <taxon>Actinomycetes</taxon>
        <taxon>Micromonosporales</taxon>
        <taxon>Micromonosporaceae</taxon>
        <taxon>Micromonospora</taxon>
    </lineage>
</organism>
<dbReference type="SMART" id="SM00637">
    <property type="entry name" value="CBD_II"/>
    <property type="match status" value="1"/>
</dbReference>
<dbReference type="InterPro" id="IPR008965">
    <property type="entry name" value="CBM2/CBM3_carb-bd_dom_sf"/>
</dbReference>
<gene>
    <name evidence="3" type="ORF">SAMN05443287_10331</name>
</gene>
<dbReference type="PANTHER" id="PTHR19328">
    <property type="entry name" value="HEDGEHOG-INTERACTING PROTEIN"/>
    <property type="match status" value="1"/>
</dbReference>
<feature type="compositionally biased region" description="Polar residues" evidence="1">
    <location>
        <begin position="189"/>
        <end position="198"/>
    </location>
</feature>
<accession>A0A1H6W5S9</accession>
<dbReference type="Proteomes" id="UP000198707">
    <property type="component" value="Unassembled WGS sequence"/>
</dbReference>
<feature type="region of interest" description="Disordered" evidence="1">
    <location>
        <begin position="189"/>
        <end position="218"/>
    </location>
</feature>
<name>A0A1H6W5S9_9ACTN</name>
<dbReference type="GO" id="GO:0005975">
    <property type="term" value="P:carbohydrate metabolic process"/>
    <property type="evidence" value="ECO:0007669"/>
    <property type="project" value="InterPro"/>
</dbReference>
<dbReference type="InterPro" id="IPR011042">
    <property type="entry name" value="6-blade_b-propeller_TolB-like"/>
</dbReference>
<feature type="region of interest" description="Disordered" evidence="1">
    <location>
        <begin position="350"/>
        <end position="420"/>
    </location>
</feature>
<evidence type="ECO:0000313" key="4">
    <source>
        <dbReference type="Proteomes" id="UP000198707"/>
    </source>
</evidence>
<dbReference type="InterPro" id="IPR012938">
    <property type="entry name" value="Glc/Sorbosone_DH"/>
</dbReference>
<dbReference type="Gene3D" id="2.60.40.290">
    <property type="match status" value="1"/>
</dbReference>
<dbReference type="PROSITE" id="PS51173">
    <property type="entry name" value="CBM2"/>
    <property type="match status" value="1"/>
</dbReference>
<dbReference type="SUPFAM" id="SSF50952">
    <property type="entry name" value="Soluble quinoprotein glucose dehydrogenase"/>
    <property type="match status" value="1"/>
</dbReference>
<dbReference type="InterPro" id="IPR011041">
    <property type="entry name" value="Quinoprot_gluc/sorb_DH_b-prop"/>
</dbReference>